<evidence type="ECO:0000259" key="2">
    <source>
        <dbReference type="SMART" id="SM00829"/>
    </source>
</evidence>
<evidence type="ECO:0000256" key="1">
    <source>
        <dbReference type="ARBA" id="ARBA00023002"/>
    </source>
</evidence>
<dbReference type="InterPro" id="IPR041694">
    <property type="entry name" value="ADH_N_2"/>
</dbReference>
<dbReference type="EMBL" id="LAZR01000067">
    <property type="protein sequence ID" value="KKN96029.1"/>
    <property type="molecule type" value="Genomic_DNA"/>
</dbReference>
<dbReference type="PANTHER" id="PTHR43205:SF7">
    <property type="entry name" value="PROSTAGLANDIN REDUCTASE 1"/>
    <property type="match status" value="1"/>
</dbReference>
<dbReference type="Pfam" id="PF00107">
    <property type="entry name" value="ADH_zinc_N"/>
    <property type="match status" value="1"/>
</dbReference>
<dbReference type="InterPro" id="IPR020843">
    <property type="entry name" value="ER"/>
</dbReference>
<dbReference type="InterPro" id="IPR045010">
    <property type="entry name" value="MDR_fam"/>
</dbReference>
<dbReference type="Gene3D" id="3.40.50.720">
    <property type="entry name" value="NAD(P)-binding Rossmann-like Domain"/>
    <property type="match status" value="1"/>
</dbReference>
<proteinExistence type="predicted"/>
<dbReference type="SUPFAM" id="SSF51735">
    <property type="entry name" value="NAD(P)-binding Rossmann-fold domains"/>
    <property type="match status" value="1"/>
</dbReference>
<dbReference type="InterPro" id="IPR013149">
    <property type="entry name" value="ADH-like_C"/>
</dbReference>
<dbReference type="Pfam" id="PF16884">
    <property type="entry name" value="ADH_N_2"/>
    <property type="match status" value="1"/>
</dbReference>
<sequence>MPQASHVNRQILLASRPVGAPRPENFSLVENPVPEPGPGQMLLRALWMSLDPYMRGRMSDAKSYSDPVPVGGVMTCGAVCRVEKSNLDGYQTGDLVMSYTAGWQDYSISNGAMVFKQDPNMAHPSQALGVLGMPGFTGYMGLLDIGQPKAGETVVVAAATGPVGAVVGQVAKLKGCRVVGIAGGREKCEYAVRELGFDACLDHKQDSLAQELEQACPNGIDVYFENVGGKVFDAVMPLLNPHARVPVCGLIAQYNATSLPEGPDRLPQLMRLLLSQRIRMQAFIIFDNYGPHYPEFLKVMTPWVRDGKVKVKEDVVEGLENAPEAFMGLLEGKNFGKLVVKIAD</sequence>
<organism evidence="3">
    <name type="scientific">marine sediment metagenome</name>
    <dbReference type="NCBI Taxonomy" id="412755"/>
    <lineage>
        <taxon>unclassified sequences</taxon>
        <taxon>metagenomes</taxon>
        <taxon>ecological metagenomes</taxon>
    </lineage>
</organism>
<accession>A0A0F9UW96</accession>
<keyword evidence="1" id="KW-0560">Oxidoreductase</keyword>
<dbReference type="InterPro" id="IPR036291">
    <property type="entry name" value="NAD(P)-bd_dom_sf"/>
</dbReference>
<protein>
    <recommendedName>
        <fullName evidence="2">Enoyl reductase (ER) domain-containing protein</fullName>
    </recommendedName>
</protein>
<dbReference type="AlphaFoldDB" id="A0A0F9UW96"/>
<dbReference type="GO" id="GO:0016628">
    <property type="term" value="F:oxidoreductase activity, acting on the CH-CH group of donors, NAD or NADP as acceptor"/>
    <property type="evidence" value="ECO:0007669"/>
    <property type="project" value="InterPro"/>
</dbReference>
<reference evidence="3" key="1">
    <citation type="journal article" date="2015" name="Nature">
        <title>Complex archaea that bridge the gap between prokaryotes and eukaryotes.</title>
        <authorList>
            <person name="Spang A."/>
            <person name="Saw J.H."/>
            <person name="Jorgensen S.L."/>
            <person name="Zaremba-Niedzwiedzka K."/>
            <person name="Martijn J."/>
            <person name="Lind A.E."/>
            <person name="van Eijk R."/>
            <person name="Schleper C."/>
            <person name="Guy L."/>
            <person name="Ettema T.J."/>
        </authorList>
    </citation>
    <scope>NUCLEOTIDE SEQUENCE</scope>
</reference>
<comment type="caution">
    <text evidence="3">The sequence shown here is derived from an EMBL/GenBank/DDBJ whole genome shotgun (WGS) entry which is preliminary data.</text>
</comment>
<gene>
    <name evidence="3" type="ORF">LCGC14_0172650</name>
</gene>
<dbReference type="SUPFAM" id="SSF50129">
    <property type="entry name" value="GroES-like"/>
    <property type="match status" value="2"/>
</dbReference>
<dbReference type="SMART" id="SM00829">
    <property type="entry name" value="PKS_ER"/>
    <property type="match status" value="1"/>
</dbReference>
<feature type="domain" description="Enoyl reductase (ER)" evidence="2">
    <location>
        <begin position="21"/>
        <end position="340"/>
    </location>
</feature>
<dbReference type="PANTHER" id="PTHR43205">
    <property type="entry name" value="PROSTAGLANDIN REDUCTASE"/>
    <property type="match status" value="1"/>
</dbReference>
<dbReference type="CDD" id="cd05288">
    <property type="entry name" value="PGDH"/>
    <property type="match status" value="1"/>
</dbReference>
<evidence type="ECO:0000313" key="3">
    <source>
        <dbReference type="EMBL" id="KKN96029.1"/>
    </source>
</evidence>
<dbReference type="FunFam" id="3.40.50.720:FF:000121">
    <property type="entry name" value="Prostaglandin reductase 2"/>
    <property type="match status" value="1"/>
</dbReference>
<name>A0A0F9UW96_9ZZZZ</name>
<dbReference type="Gene3D" id="3.90.180.10">
    <property type="entry name" value="Medium-chain alcohol dehydrogenases, catalytic domain"/>
    <property type="match status" value="1"/>
</dbReference>
<dbReference type="InterPro" id="IPR011032">
    <property type="entry name" value="GroES-like_sf"/>
</dbReference>